<dbReference type="PROSITE" id="PS51009">
    <property type="entry name" value="CYTCII"/>
    <property type="match status" value="1"/>
</dbReference>
<gene>
    <name evidence="2" type="ORF">ACFSOX_21715</name>
</gene>
<feature type="chain" id="PRO_5047305710" description="Cytochrome c" evidence="1">
    <location>
        <begin position="29"/>
        <end position="153"/>
    </location>
</feature>
<dbReference type="InterPro" id="IPR010980">
    <property type="entry name" value="Cyt_c/b562"/>
</dbReference>
<dbReference type="EMBL" id="JBHUIW010000035">
    <property type="protein sequence ID" value="MFD2184779.1"/>
    <property type="molecule type" value="Genomic_DNA"/>
</dbReference>
<sequence>MTARRATRLTAGLLVGFALVATTAAVRAAPESDDPRLLIDLPADVRQTFLEHMRTHMTTLDQVLQLVGGGRVKEAGVLARKEMAIGQGLGIGRHMPAEFREMSFAFHRAADDFARVTQTVADPPDAAGWKALMTGIAAITTQCAGCHGAFRVR</sequence>
<feature type="signal peptide" evidence="1">
    <location>
        <begin position="1"/>
        <end position="28"/>
    </location>
</feature>
<dbReference type="InterPro" id="IPR002321">
    <property type="entry name" value="Cyt_c_II"/>
</dbReference>
<reference evidence="3" key="1">
    <citation type="journal article" date="2019" name="Int. J. Syst. Evol. Microbiol.">
        <title>The Global Catalogue of Microorganisms (GCM) 10K type strain sequencing project: providing services to taxonomists for standard genome sequencing and annotation.</title>
        <authorList>
            <consortium name="The Broad Institute Genomics Platform"/>
            <consortium name="The Broad Institute Genome Sequencing Center for Infectious Disease"/>
            <person name="Wu L."/>
            <person name="Ma J."/>
        </authorList>
    </citation>
    <scope>NUCLEOTIDE SEQUENCE [LARGE SCALE GENOMIC DNA]</scope>
    <source>
        <strain evidence="3">CGMCC 1.6774</strain>
    </source>
</reference>
<dbReference type="RefSeq" id="WP_378479914.1">
    <property type="nucleotide sequence ID" value="NZ_JBHUIW010000035.1"/>
</dbReference>
<evidence type="ECO:0000256" key="1">
    <source>
        <dbReference type="SAM" id="SignalP"/>
    </source>
</evidence>
<evidence type="ECO:0008006" key="4">
    <source>
        <dbReference type="Google" id="ProtNLM"/>
    </source>
</evidence>
<dbReference type="Proteomes" id="UP001597314">
    <property type="component" value="Unassembled WGS sequence"/>
</dbReference>
<name>A0ABW5AP78_9BRAD</name>
<keyword evidence="1" id="KW-0732">Signal</keyword>
<evidence type="ECO:0000313" key="3">
    <source>
        <dbReference type="Proteomes" id="UP001597314"/>
    </source>
</evidence>
<dbReference type="SUPFAM" id="SSF47175">
    <property type="entry name" value="Cytochromes"/>
    <property type="match status" value="1"/>
</dbReference>
<protein>
    <recommendedName>
        <fullName evidence="4">Cytochrome c</fullName>
    </recommendedName>
</protein>
<organism evidence="2 3">
    <name type="scientific">Rhodoplanes azumiensis</name>
    <dbReference type="NCBI Taxonomy" id="1897628"/>
    <lineage>
        <taxon>Bacteria</taxon>
        <taxon>Pseudomonadati</taxon>
        <taxon>Pseudomonadota</taxon>
        <taxon>Alphaproteobacteria</taxon>
        <taxon>Hyphomicrobiales</taxon>
        <taxon>Nitrobacteraceae</taxon>
        <taxon>Rhodoplanes</taxon>
    </lineage>
</organism>
<proteinExistence type="predicted"/>
<evidence type="ECO:0000313" key="2">
    <source>
        <dbReference type="EMBL" id="MFD2184779.1"/>
    </source>
</evidence>
<comment type="caution">
    <text evidence="2">The sequence shown here is derived from an EMBL/GenBank/DDBJ whole genome shotgun (WGS) entry which is preliminary data.</text>
</comment>
<keyword evidence="3" id="KW-1185">Reference proteome</keyword>
<accession>A0ABW5AP78</accession>